<dbReference type="InterPro" id="IPR001613">
    <property type="entry name" value="Flavin_amine_oxidase"/>
</dbReference>
<dbReference type="InterPro" id="IPR002937">
    <property type="entry name" value="Amino_oxidase"/>
</dbReference>
<evidence type="ECO:0000256" key="3">
    <source>
        <dbReference type="ARBA" id="ARBA00023002"/>
    </source>
</evidence>
<protein>
    <submittedName>
        <fullName evidence="6">Amine oxidase [flavin-containing] A</fullName>
        <ecNumber evidence="6">1.4.3.4</ecNumber>
    </submittedName>
</protein>
<dbReference type="InterPro" id="IPR006311">
    <property type="entry name" value="TAT_signal"/>
</dbReference>
<evidence type="ECO:0000256" key="1">
    <source>
        <dbReference type="ARBA" id="ARBA00001974"/>
    </source>
</evidence>
<evidence type="ECO:0000313" key="7">
    <source>
        <dbReference type="Proteomes" id="UP000280455"/>
    </source>
</evidence>
<feature type="binding site" evidence="4">
    <location>
        <position position="468"/>
    </location>
    <ligand>
        <name>FAD</name>
        <dbReference type="ChEBI" id="CHEBI:57692"/>
    </ligand>
</feature>
<keyword evidence="3 6" id="KW-0560">Oxidoreductase</keyword>
<dbReference type="SUPFAM" id="SSF54373">
    <property type="entry name" value="FAD-linked reductases, C-terminal domain"/>
    <property type="match status" value="1"/>
</dbReference>
<dbReference type="PRINTS" id="PR00757">
    <property type="entry name" value="AMINEOXDASEF"/>
</dbReference>
<feature type="domain" description="Amine oxidase" evidence="5">
    <location>
        <begin position="66"/>
        <end position="492"/>
    </location>
</feature>
<dbReference type="AlphaFoldDB" id="A0AAD0ZPS7"/>
<organism evidence="6 7">
    <name type="scientific">Pseudomonas chlororaphis subsp. aureofaciens</name>
    <dbReference type="NCBI Taxonomy" id="587851"/>
    <lineage>
        <taxon>Bacteria</taxon>
        <taxon>Pseudomonadati</taxon>
        <taxon>Pseudomonadota</taxon>
        <taxon>Gammaproteobacteria</taxon>
        <taxon>Pseudomonadales</taxon>
        <taxon>Pseudomonadaceae</taxon>
        <taxon>Pseudomonas</taxon>
    </lineage>
</organism>
<proteinExistence type="inferred from homology"/>
<evidence type="ECO:0000259" key="5">
    <source>
        <dbReference type="Pfam" id="PF01593"/>
    </source>
</evidence>
<feature type="binding site" evidence="4">
    <location>
        <begin position="87"/>
        <end position="88"/>
    </location>
    <ligand>
        <name>FAD</name>
        <dbReference type="ChEBI" id="CHEBI:57692"/>
    </ligand>
</feature>
<dbReference type="InterPro" id="IPR050703">
    <property type="entry name" value="Flavin_MAO"/>
</dbReference>
<sequence>MNKKPTPDTPLDLRRRQLLKFAGASAAVGSLGLKAGLANAAEGPGKTDSATDRGDVLDVVIIGAGLAGLTAARDLQQAGCRSFVVLEARDRVGGRTLNHDLGSGYVSEAGGQWIGPGQTAVADLARELEVGTFPSYYEGSTVILGGDGRVEIDLKGTFGTDETLAAKLSELSRDVPCGAPWKSSKVAELDKLSAGDWLSRQAIKPEDRAGWNASFLLTCGVAPAKMGFLHFLSMINSANCEYMQLDSIKDSAQGTRLVGGSQILCIKMAQQLGDRLRLSCPVRQVSDWDREVVRLQTDQGEIRARRVIMAIHPALCHQLRFDPPLPEGRAALQRAWPAHSPARKTSMVYSRPFWREKGLNGHVIQAGGPVIWAYDNSPPGGEIGVINAFVTNAMVSSDLKEAQRVLAQIYARALGDEALKPVSYREHDWGQADPWTLTCVSPIPPGFWSTHGEALRPPCGNLFWSGTETADIWAGYMDGAVRSGHQSALQVLNALRRA</sequence>
<dbReference type="PANTHER" id="PTHR43563:SF1">
    <property type="entry name" value="AMINE OXIDASE [FLAVIN-CONTAINING] B"/>
    <property type="match status" value="1"/>
</dbReference>
<feature type="binding site" evidence="4">
    <location>
        <position position="282"/>
    </location>
    <ligand>
        <name>FAD</name>
        <dbReference type="ChEBI" id="CHEBI:57692"/>
    </ligand>
</feature>
<name>A0AAD0ZPS7_9PSED</name>
<feature type="binding site" evidence="4">
    <location>
        <position position="389"/>
    </location>
    <ligand>
        <name>substrate</name>
    </ligand>
</feature>
<comment type="cofactor">
    <cofactor evidence="1">
        <name>FAD</name>
        <dbReference type="ChEBI" id="CHEBI:57692"/>
    </cofactor>
</comment>
<dbReference type="EMBL" id="CP027750">
    <property type="protein sequence ID" value="AZE29926.1"/>
    <property type="molecule type" value="Genomic_DNA"/>
</dbReference>
<dbReference type="PROSITE" id="PS51318">
    <property type="entry name" value="TAT"/>
    <property type="match status" value="1"/>
</dbReference>
<evidence type="ECO:0000256" key="2">
    <source>
        <dbReference type="ARBA" id="ARBA00005995"/>
    </source>
</evidence>
<dbReference type="PANTHER" id="PTHR43563">
    <property type="entry name" value="AMINE OXIDASE"/>
    <property type="match status" value="1"/>
</dbReference>
<evidence type="ECO:0000256" key="4">
    <source>
        <dbReference type="PIRSR" id="PIRSR601613-1"/>
    </source>
</evidence>
<dbReference type="Gene3D" id="3.50.50.60">
    <property type="entry name" value="FAD/NAD(P)-binding domain"/>
    <property type="match status" value="1"/>
</dbReference>
<dbReference type="SUPFAM" id="SSF51905">
    <property type="entry name" value="FAD/NAD(P)-binding domain"/>
    <property type="match status" value="1"/>
</dbReference>
<dbReference type="RefSeq" id="WP_124301595.1">
    <property type="nucleotide sequence ID" value="NZ_CP027749.1"/>
</dbReference>
<gene>
    <name evidence="6" type="ORF">C4K07_3141</name>
</gene>
<comment type="similarity">
    <text evidence="2">Belongs to the flavin monoamine oxidase family.</text>
</comment>
<evidence type="ECO:0000313" key="6">
    <source>
        <dbReference type="EMBL" id="AZE29926.1"/>
    </source>
</evidence>
<dbReference type="Pfam" id="PF01593">
    <property type="entry name" value="Amino_oxidase"/>
    <property type="match status" value="1"/>
</dbReference>
<accession>A0AAD0ZPS7</accession>
<dbReference type="Proteomes" id="UP000280455">
    <property type="component" value="Chromosome"/>
</dbReference>
<dbReference type="EC" id="1.4.3.4" evidence="6"/>
<dbReference type="InterPro" id="IPR036188">
    <property type="entry name" value="FAD/NAD-bd_sf"/>
</dbReference>
<dbReference type="GO" id="GO:0097621">
    <property type="term" value="F:monoamine oxidase activity"/>
    <property type="evidence" value="ECO:0007669"/>
    <property type="project" value="UniProtKB-EC"/>
</dbReference>
<reference evidence="6 7" key="1">
    <citation type="submission" date="2018-03" db="EMBL/GenBank/DDBJ databases">
        <title>Diversity of phytobeneficial traits revealed by whole-genome analysis of worldwide-isolated phenazine-producing Pseudomonas spp.</title>
        <authorList>
            <person name="Biessy A."/>
            <person name="Novinscak A."/>
            <person name="Blom J."/>
            <person name="Leger G."/>
            <person name="Thomashow L.S."/>
            <person name="Cazorla F.M."/>
            <person name="Josic D."/>
            <person name="Filion M."/>
        </authorList>
    </citation>
    <scope>NUCLEOTIDE SEQUENCE [LARGE SCALE GENOMIC DNA]</scope>
    <source>
        <strain evidence="6 7">ChPhzS24</strain>
    </source>
</reference>